<dbReference type="GO" id="GO:0005829">
    <property type="term" value="C:cytosol"/>
    <property type="evidence" value="ECO:0007669"/>
    <property type="project" value="TreeGrafter"/>
</dbReference>
<keyword evidence="7" id="KW-0418">Kinase</keyword>
<dbReference type="GO" id="GO:0005524">
    <property type="term" value="F:ATP binding"/>
    <property type="evidence" value="ECO:0007669"/>
    <property type="project" value="UniProtKB-KW"/>
</dbReference>
<dbReference type="Gene3D" id="1.25.40.340">
    <property type="match status" value="1"/>
</dbReference>
<dbReference type="GO" id="GO:0019563">
    <property type="term" value="P:glycerol catabolic process"/>
    <property type="evidence" value="ECO:0007669"/>
    <property type="project" value="TreeGrafter"/>
</dbReference>
<evidence type="ECO:0000256" key="8">
    <source>
        <dbReference type="ARBA" id="ARBA00022840"/>
    </source>
</evidence>
<evidence type="ECO:0000259" key="16">
    <source>
        <dbReference type="PROSITE" id="PS51480"/>
    </source>
</evidence>
<dbReference type="Pfam" id="PF02733">
    <property type="entry name" value="Dak1"/>
    <property type="match status" value="1"/>
</dbReference>
<evidence type="ECO:0000256" key="13">
    <source>
        <dbReference type="ARBA" id="ARBA00047974"/>
    </source>
</evidence>
<dbReference type="PROSITE" id="PS51480">
    <property type="entry name" value="DHAL"/>
    <property type="match status" value="1"/>
</dbReference>
<keyword evidence="8" id="KW-0067">ATP-binding</keyword>
<evidence type="ECO:0000256" key="6">
    <source>
        <dbReference type="ARBA" id="ARBA00022741"/>
    </source>
</evidence>
<comment type="catalytic activity">
    <reaction evidence="13">
        <text>D-glyceraldehyde + ATP = D-glyceraldehyde 3-phosphate + ADP + H(+)</text>
        <dbReference type="Rhea" id="RHEA:13941"/>
        <dbReference type="ChEBI" id="CHEBI:15378"/>
        <dbReference type="ChEBI" id="CHEBI:17378"/>
        <dbReference type="ChEBI" id="CHEBI:30616"/>
        <dbReference type="ChEBI" id="CHEBI:59776"/>
        <dbReference type="ChEBI" id="CHEBI:456216"/>
        <dbReference type="EC" id="2.7.1.28"/>
    </reaction>
</comment>
<dbReference type="Proteomes" id="UP001233999">
    <property type="component" value="Unassembled WGS sequence"/>
</dbReference>
<evidence type="ECO:0000256" key="3">
    <source>
        <dbReference type="ARBA" id="ARBA00012578"/>
    </source>
</evidence>
<dbReference type="InterPro" id="IPR050861">
    <property type="entry name" value="Dihydroxyacetone_Kinase"/>
</dbReference>
<name>A0AAD8A3Q0_DIPPU</name>
<gene>
    <name evidence="18" type="ORF">L9F63_002284</name>
</gene>
<organism evidence="18 19">
    <name type="scientific">Diploptera punctata</name>
    <name type="common">Pacific beetle cockroach</name>
    <dbReference type="NCBI Taxonomy" id="6984"/>
    <lineage>
        <taxon>Eukaryota</taxon>
        <taxon>Metazoa</taxon>
        <taxon>Ecdysozoa</taxon>
        <taxon>Arthropoda</taxon>
        <taxon>Hexapoda</taxon>
        <taxon>Insecta</taxon>
        <taxon>Pterygota</taxon>
        <taxon>Neoptera</taxon>
        <taxon>Polyneoptera</taxon>
        <taxon>Dictyoptera</taxon>
        <taxon>Blattodea</taxon>
        <taxon>Blaberoidea</taxon>
        <taxon>Blaberidae</taxon>
        <taxon>Diplopterinae</taxon>
        <taxon>Diploptera</taxon>
    </lineage>
</organism>
<dbReference type="PANTHER" id="PTHR28629">
    <property type="entry name" value="TRIOKINASE/FMN CYCLASE"/>
    <property type="match status" value="1"/>
</dbReference>
<reference evidence="18" key="2">
    <citation type="submission" date="2023-05" db="EMBL/GenBank/DDBJ databases">
        <authorList>
            <person name="Fouks B."/>
        </authorList>
    </citation>
    <scope>NUCLEOTIDE SEQUENCE</scope>
    <source>
        <strain evidence="18">Stay&amp;Tobe</strain>
        <tissue evidence="18">Testes</tissue>
    </source>
</reference>
<comment type="catalytic activity">
    <reaction evidence="14">
        <text>FAD = riboflavin cyclic-4',5'-phosphate + AMP + H(+)</text>
        <dbReference type="Rhea" id="RHEA:13729"/>
        <dbReference type="ChEBI" id="CHEBI:15378"/>
        <dbReference type="ChEBI" id="CHEBI:57692"/>
        <dbReference type="ChEBI" id="CHEBI:76202"/>
        <dbReference type="ChEBI" id="CHEBI:456215"/>
        <dbReference type="EC" id="4.6.1.15"/>
    </reaction>
</comment>
<dbReference type="SUPFAM" id="SSF82549">
    <property type="entry name" value="DAK1/DegV-like"/>
    <property type="match status" value="1"/>
</dbReference>
<reference evidence="18" key="1">
    <citation type="journal article" date="2023" name="IScience">
        <title>Live-bearing cockroach genome reveals convergent evolutionary mechanisms linked to viviparity in insects and beyond.</title>
        <authorList>
            <person name="Fouks B."/>
            <person name="Harrison M.C."/>
            <person name="Mikhailova A.A."/>
            <person name="Marchal E."/>
            <person name="English S."/>
            <person name="Carruthers M."/>
            <person name="Jennings E.C."/>
            <person name="Chiamaka E.L."/>
            <person name="Frigard R.A."/>
            <person name="Pippel M."/>
            <person name="Attardo G.M."/>
            <person name="Benoit J.B."/>
            <person name="Bornberg-Bauer E."/>
            <person name="Tobe S.S."/>
        </authorList>
    </citation>
    <scope>NUCLEOTIDE SEQUENCE</scope>
    <source>
        <strain evidence="18">Stay&amp;Tobe</strain>
    </source>
</reference>
<comment type="subunit">
    <text evidence="12">Homodimer. Interacts with IFIH1 (via the CARD domains), the interaction is inhibited by viral infection.</text>
</comment>
<evidence type="ECO:0000313" key="19">
    <source>
        <dbReference type="Proteomes" id="UP001233999"/>
    </source>
</evidence>
<dbReference type="SUPFAM" id="SSF101473">
    <property type="entry name" value="DhaL-like"/>
    <property type="match status" value="1"/>
</dbReference>
<evidence type="ECO:0000256" key="14">
    <source>
        <dbReference type="ARBA" id="ARBA00048526"/>
    </source>
</evidence>
<keyword evidence="5" id="KW-0808">Transferase</keyword>
<dbReference type="PANTHER" id="PTHR28629:SF4">
    <property type="entry name" value="TRIOKINASE_FMN CYCLASE"/>
    <property type="match status" value="1"/>
</dbReference>
<evidence type="ECO:0000256" key="9">
    <source>
        <dbReference type="ARBA" id="ARBA00023285"/>
    </source>
</evidence>
<dbReference type="EC" id="2.7.1.28" evidence="2"/>
<dbReference type="GO" id="GO:0034012">
    <property type="term" value="F:FAD-AMP lyase (cyclizing) activity"/>
    <property type="evidence" value="ECO:0007669"/>
    <property type="project" value="UniProtKB-EC"/>
</dbReference>
<keyword evidence="9" id="KW-0170">Cobalt</keyword>
<dbReference type="EMBL" id="JASPKZ010003883">
    <property type="protein sequence ID" value="KAJ9591167.1"/>
    <property type="molecule type" value="Genomic_DNA"/>
</dbReference>
<evidence type="ECO:0000256" key="11">
    <source>
        <dbReference type="ARBA" id="ARBA00045490"/>
    </source>
</evidence>
<sequence length="492" mass="52284">MTTTVPCVKSTNSVSRINSLLNDIPSIIDDALKGIVMANKGLVLLEGHRIVMRRDHAQMKGKVKLLSGGGAGHEPSHIGFVGPGMLTAVVVGNVFFCPPIHTILVALRELGRDHPEGILIIVPDYIGIRFNFGGALERARSEGINVKMLMVGEDCAPMPEGHKGRRGLAGIILIEKLAGAMSEEGKKLEHIFTACTSTLMSEIATIGIGIKLSSLVPGMSRCCIILKESDLELGVGCRNEPGVKRVPAGPISEIVRVMLEHIKNPASNMMFKLTPSCSLAVLINNLGGSSKLEEYIFVKETLKQLDDFGCKVERVYAGIFASALESAGFSVTLLKINNQDIVNYLDAPTSASAWPRTLCASCVNMDGSASLPISVPSACVSTEQELRSLKLHVGPKMSDKSARNVSQVIILATDALASCESQLNHFDAEVADGDTGSALKAAAMAIKKALQTGTILCQRPYAMLEEMSSVIESSVGGTSSGLYCMFLTSAAK</sequence>
<comment type="catalytic activity">
    <reaction evidence="15">
        <text>dihydroxyacetone + ATP = dihydroxyacetone phosphate + ADP + H(+)</text>
        <dbReference type="Rhea" id="RHEA:15773"/>
        <dbReference type="ChEBI" id="CHEBI:15378"/>
        <dbReference type="ChEBI" id="CHEBI:16016"/>
        <dbReference type="ChEBI" id="CHEBI:30616"/>
        <dbReference type="ChEBI" id="CHEBI:57642"/>
        <dbReference type="ChEBI" id="CHEBI:456216"/>
        <dbReference type="EC" id="2.7.1.29"/>
    </reaction>
</comment>
<dbReference type="GO" id="GO:0004371">
    <property type="term" value="F:glycerone kinase activity"/>
    <property type="evidence" value="ECO:0007669"/>
    <property type="project" value="UniProtKB-EC"/>
</dbReference>
<dbReference type="InterPro" id="IPR036117">
    <property type="entry name" value="DhaL_dom_sf"/>
</dbReference>
<dbReference type="AlphaFoldDB" id="A0AAD8A3Q0"/>
<protein>
    <recommendedName>
        <fullName evidence="4">Triokinase/FMN cyclase</fullName>
        <ecNumber evidence="2">2.7.1.28</ecNumber>
        <ecNumber evidence="1">2.7.1.29</ecNumber>
        <ecNumber evidence="3">4.6.1.15</ecNumber>
    </recommendedName>
    <alternativeName>
        <fullName evidence="10">Bifunctional ATP-dependent dihydroxyacetone kinase/FAD-AMP lyase (cyclizing)</fullName>
    </alternativeName>
</protein>
<evidence type="ECO:0000256" key="5">
    <source>
        <dbReference type="ARBA" id="ARBA00022679"/>
    </source>
</evidence>
<comment type="caution">
    <text evidence="18">The sequence shown here is derived from an EMBL/GenBank/DDBJ whole genome shotgun (WGS) entry which is preliminary data.</text>
</comment>
<dbReference type="InterPro" id="IPR004006">
    <property type="entry name" value="DhaK_dom"/>
</dbReference>
<dbReference type="Pfam" id="PF02734">
    <property type="entry name" value="Dak2"/>
    <property type="match status" value="1"/>
</dbReference>
<feature type="non-terminal residue" evidence="18">
    <location>
        <position position="492"/>
    </location>
</feature>
<evidence type="ECO:0000256" key="2">
    <source>
        <dbReference type="ARBA" id="ARBA00012110"/>
    </source>
</evidence>
<comment type="function">
    <text evidence="11">Catalyzes both the phosphorylation of dihydroxyacetone and of glyceraldehyde, and the splitting of ribonucleoside diphosphate-X compounds among which FAD is the best substrate. Represses IFIH1-mediated cellular antiviral response.</text>
</comment>
<proteinExistence type="predicted"/>
<dbReference type="GO" id="GO:0050354">
    <property type="term" value="F:triokinase activity"/>
    <property type="evidence" value="ECO:0007669"/>
    <property type="project" value="UniProtKB-EC"/>
</dbReference>
<dbReference type="Gene3D" id="3.40.50.10440">
    <property type="entry name" value="Dihydroxyacetone kinase, domain 1"/>
    <property type="match status" value="1"/>
</dbReference>
<dbReference type="PROSITE" id="PS51481">
    <property type="entry name" value="DHAK"/>
    <property type="match status" value="1"/>
</dbReference>
<dbReference type="FunFam" id="3.40.50.10440:FF:000001">
    <property type="entry name" value="Dihydroxyacetone kinase, DhaK subunit"/>
    <property type="match status" value="1"/>
</dbReference>
<evidence type="ECO:0000256" key="15">
    <source>
        <dbReference type="ARBA" id="ARBA00048898"/>
    </source>
</evidence>
<evidence type="ECO:0000259" key="17">
    <source>
        <dbReference type="PROSITE" id="PS51481"/>
    </source>
</evidence>
<keyword evidence="6" id="KW-0547">Nucleotide-binding</keyword>
<evidence type="ECO:0000313" key="18">
    <source>
        <dbReference type="EMBL" id="KAJ9591167.1"/>
    </source>
</evidence>
<evidence type="ECO:0000256" key="1">
    <source>
        <dbReference type="ARBA" id="ARBA00012107"/>
    </source>
</evidence>
<dbReference type="EC" id="4.6.1.15" evidence="3"/>
<evidence type="ECO:0000256" key="12">
    <source>
        <dbReference type="ARBA" id="ARBA00046681"/>
    </source>
</evidence>
<evidence type="ECO:0000256" key="10">
    <source>
        <dbReference type="ARBA" id="ARBA00032426"/>
    </source>
</evidence>
<accession>A0AAD8A3Q0</accession>
<feature type="domain" description="DhaK" evidence="17">
    <location>
        <begin position="23"/>
        <end position="354"/>
    </location>
</feature>
<dbReference type="InterPro" id="IPR004007">
    <property type="entry name" value="DhaL_dom"/>
</dbReference>
<dbReference type="EC" id="2.7.1.29" evidence="1"/>
<feature type="domain" description="DhaL" evidence="16">
    <location>
        <begin position="403"/>
        <end position="492"/>
    </location>
</feature>
<evidence type="ECO:0000256" key="7">
    <source>
        <dbReference type="ARBA" id="ARBA00022777"/>
    </source>
</evidence>
<keyword evidence="19" id="KW-1185">Reference proteome</keyword>
<evidence type="ECO:0000256" key="4">
    <source>
        <dbReference type="ARBA" id="ARBA00018932"/>
    </source>
</evidence>
<dbReference type="Gene3D" id="3.30.1180.20">
    <property type="entry name" value="Dihydroxyacetone kinase, domain 2"/>
    <property type="match status" value="1"/>
</dbReference>